<reference evidence="6 7" key="1">
    <citation type="submission" date="2019-12" db="EMBL/GenBank/DDBJ databases">
        <title>Strain KN286 was isolated from seawater, which was collected from Caroline Seamount in the tropical western Pacific.</title>
        <authorList>
            <person name="Wang Q."/>
        </authorList>
    </citation>
    <scope>NUCLEOTIDE SEQUENCE [LARGE SCALE GENOMIC DNA]</scope>
    <source>
        <strain evidence="6 7">KN286</strain>
    </source>
</reference>
<dbReference type="GO" id="GO:0008933">
    <property type="term" value="F:peptidoglycan lytic transglycosylase activity"/>
    <property type="evidence" value="ECO:0007669"/>
    <property type="project" value="InterPro"/>
</dbReference>
<keyword evidence="3 4" id="KW-0732">Signal</keyword>
<dbReference type="RefSeq" id="WP_160851276.1">
    <property type="nucleotide sequence ID" value="NZ_WUWG01000001.1"/>
</dbReference>
<dbReference type="AlphaFoldDB" id="A0A6B0TIG0"/>
<feature type="domain" description="Transglycosylase SLT" evidence="5">
    <location>
        <begin position="497"/>
        <end position="600"/>
    </location>
</feature>
<evidence type="ECO:0000256" key="4">
    <source>
        <dbReference type="SAM" id="SignalP"/>
    </source>
</evidence>
<dbReference type="SUPFAM" id="SSF48435">
    <property type="entry name" value="Bacterial muramidases"/>
    <property type="match status" value="1"/>
</dbReference>
<evidence type="ECO:0000259" key="5">
    <source>
        <dbReference type="Pfam" id="PF01464"/>
    </source>
</evidence>
<evidence type="ECO:0000313" key="6">
    <source>
        <dbReference type="EMBL" id="MXU64157.1"/>
    </source>
</evidence>
<evidence type="ECO:0000256" key="2">
    <source>
        <dbReference type="ARBA" id="ARBA00009387"/>
    </source>
</evidence>
<evidence type="ECO:0000313" key="7">
    <source>
        <dbReference type="Proteomes" id="UP000436016"/>
    </source>
</evidence>
<comment type="similarity">
    <text evidence="1">Belongs to the transglycosylase Slt family.</text>
</comment>
<dbReference type="EMBL" id="WUWG01000001">
    <property type="protein sequence ID" value="MXU64157.1"/>
    <property type="molecule type" value="Genomic_DNA"/>
</dbReference>
<evidence type="ECO:0000256" key="3">
    <source>
        <dbReference type="ARBA" id="ARBA00022729"/>
    </source>
</evidence>
<dbReference type="PROSITE" id="PS00922">
    <property type="entry name" value="TRANSGLYCOSYLASE"/>
    <property type="match status" value="1"/>
</dbReference>
<protein>
    <submittedName>
        <fullName evidence="6">Transglycosylase SLT domain-containing protein</fullName>
    </submittedName>
</protein>
<dbReference type="InterPro" id="IPR023346">
    <property type="entry name" value="Lysozyme-like_dom_sf"/>
</dbReference>
<dbReference type="GO" id="GO:0004553">
    <property type="term" value="F:hydrolase activity, hydrolyzing O-glycosyl compounds"/>
    <property type="evidence" value="ECO:0007669"/>
    <property type="project" value="InterPro"/>
</dbReference>
<dbReference type="GO" id="GO:0016020">
    <property type="term" value="C:membrane"/>
    <property type="evidence" value="ECO:0007669"/>
    <property type="project" value="InterPro"/>
</dbReference>
<feature type="signal peptide" evidence="4">
    <location>
        <begin position="1"/>
        <end position="31"/>
    </location>
</feature>
<evidence type="ECO:0000256" key="1">
    <source>
        <dbReference type="ARBA" id="ARBA00007734"/>
    </source>
</evidence>
<accession>A0A6B0TIG0</accession>
<comment type="caution">
    <text evidence="6">The sequence shown here is derived from an EMBL/GenBank/DDBJ whole genome shotgun (WGS) entry which is preliminary data.</text>
</comment>
<sequence>MILISKTRVRAAALAPLALVAVLGTAPVAKSQSIEEKGDMLAAALNATKSEDWSGAQALVDRARDPVASDIILWKRLRAGEGTWAEYRDFLSRNSDWPGLKYMRRQAEAVIPLTVAPAEALAFFEVDGAQTGEGALALAAALQQLGRTAEARDTILNAWLTMPLGSDAFRRMREGYGGVLANANVARLDRMLWDGHLKSAEAMLPLVDAGHQALARARIGLRRAEAGVDGLIARVPNALAGDPGLAYERFAWRIKKDRWDDAQELLLSRGADQLGDPQGWANYRRALARRAMRRDQNSEAYRMASRHGLTEGSAFADLEWLSGYLALRRLGDPETAVRHFAAFARAVESPISRGRAGYWLGQAYAAAGNALGAQEAYSLGATYQTSFYGQLAAEAGQLPTDRSLAGAPQAPAYEGRPFMQSESVRGGLLMHYADESYEVLRFFSHAAETLDPGDQAALAQLAMDLGREHVALKIGKLAASMGRVLPEPYYPVTDLAAYAVDVEPELAMAIARQESELNPMAVSPVGAMGLMQVMPATARKVADELGVDYSKSRLVNDWRYNAKLGTYYLSGLLERYDGSLVLSIAAYNAGPGRIDSWIELFGDPRLPQVDEVDWIETIPFRETRNYVMRVMEALHVYRARINGQAEDLRLTLDLSGGTTTFARPVARQ</sequence>
<dbReference type="InterPro" id="IPR008258">
    <property type="entry name" value="Transglycosylase_SLT_dom_1"/>
</dbReference>
<dbReference type="InterPro" id="IPR008939">
    <property type="entry name" value="Lytic_TGlycosylase_superhlx_U"/>
</dbReference>
<dbReference type="SUPFAM" id="SSF53955">
    <property type="entry name" value="Lysozyme-like"/>
    <property type="match status" value="1"/>
</dbReference>
<dbReference type="Gene3D" id="1.25.20.10">
    <property type="entry name" value="Bacterial muramidases"/>
    <property type="match status" value="1"/>
</dbReference>
<organism evidence="6 7">
    <name type="scientific">Oceanomicrobium pacificus</name>
    <dbReference type="NCBI Taxonomy" id="2692916"/>
    <lineage>
        <taxon>Bacteria</taxon>
        <taxon>Pseudomonadati</taxon>
        <taxon>Pseudomonadota</taxon>
        <taxon>Alphaproteobacteria</taxon>
        <taxon>Rhodobacterales</taxon>
        <taxon>Paracoccaceae</taxon>
        <taxon>Oceanomicrobium</taxon>
    </lineage>
</organism>
<proteinExistence type="inferred from homology"/>
<dbReference type="CDD" id="cd13401">
    <property type="entry name" value="Slt70-like"/>
    <property type="match status" value="1"/>
</dbReference>
<keyword evidence="7" id="KW-1185">Reference proteome</keyword>
<dbReference type="GO" id="GO:0000270">
    <property type="term" value="P:peptidoglycan metabolic process"/>
    <property type="evidence" value="ECO:0007669"/>
    <property type="project" value="InterPro"/>
</dbReference>
<feature type="chain" id="PRO_5025468813" evidence="4">
    <location>
        <begin position="32"/>
        <end position="668"/>
    </location>
</feature>
<gene>
    <name evidence="6" type="ORF">GSH16_01760</name>
</gene>
<dbReference type="PANTHER" id="PTHR37423:SF2">
    <property type="entry name" value="MEMBRANE-BOUND LYTIC MUREIN TRANSGLYCOSYLASE C"/>
    <property type="match status" value="1"/>
</dbReference>
<dbReference type="Pfam" id="PF01464">
    <property type="entry name" value="SLT"/>
    <property type="match status" value="1"/>
</dbReference>
<dbReference type="InterPro" id="IPR000189">
    <property type="entry name" value="Transglyc_AS"/>
</dbReference>
<dbReference type="GO" id="GO:0042597">
    <property type="term" value="C:periplasmic space"/>
    <property type="evidence" value="ECO:0007669"/>
    <property type="project" value="InterPro"/>
</dbReference>
<dbReference type="PANTHER" id="PTHR37423">
    <property type="entry name" value="SOLUBLE LYTIC MUREIN TRANSGLYCOSYLASE-RELATED"/>
    <property type="match status" value="1"/>
</dbReference>
<dbReference type="Proteomes" id="UP000436016">
    <property type="component" value="Unassembled WGS sequence"/>
</dbReference>
<name>A0A6B0TIG0_9RHOB</name>
<dbReference type="Gene3D" id="1.10.530.10">
    <property type="match status" value="1"/>
</dbReference>
<comment type="similarity">
    <text evidence="2">Belongs to the virb1 family.</text>
</comment>